<comment type="caution">
    <text evidence="1">The sequence shown here is derived from an EMBL/GenBank/DDBJ whole genome shotgun (WGS) entry which is preliminary data.</text>
</comment>
<reference evidence="1 2" key="1">
    <citation type="submission" date="2016-02" db="EMBL/GenBank/DDBJ databases">
        <title>Genome analysis of coral dinoflagellate symbionts highlights evolutionary adaptations to a symbiotic lifestyle.</title>
        <authorList>
            <person name="Aranda M."/>
            <person name="Li Y."/>
            <person name="Liew Y.J."/>
            <person name="Baumgarten S."/>
            <person name="Simakov O."/>
            <person name="Wilson M."/>
            <person name="Piel J."/>
            <person name="Ashoor H."/>
            <person name="Bougouffa S."/>
            <person name="Bajic V.B."/>
            <person name="Ryu T."/>
            <person name="Ravasi T."/>
            <person name="Bayer T."/>
            <person name="Micklem G."/>
            <person name="Kim H."/>
            <person name="Bhak J."/>
            <person name="Lajeunesse T.C."/>
            <person name="Voolstra C.R."/>
        </authorList>
    </citation>
    <scope>NUCLEOTIDE SEQUENCE [LARGE SCALE GENOMIC DNA]</scope>
    <source>
        <strain evidence="1 2">CCMP2467</strain>
    </source>
</reference>
<sequence>MGRVWLYVDHRSSPTGKENANLRRYGSEQAMAKASCRKAVEMVQAFLANRPMLLAAGPGQKHGDGMPLLERFSAPVTAAVKEAYYPETLSITATACTGANQISKACDLVAAMARSQVVMDGNLEGPSSFLSLSPTPSARYLWLVQAFQVQSQWRQCIEQIDLLRSGAGGLIHKEEPDAKPLVFLGADWDSARDVGFRHLAASGSAVERACLEAGQRKIAKVIQRTRPEAAAAWAGAPEKLSRRARLAKAAAVVAEASHTGNWPEAVKVLEADGVQQGLVLGIGTDGKGLGVLGQTICDKSSKEVRSALMRCLQLLGRYAAPPAAANSVLLQSPLDRVADAALGAPDARPWRFAVQLLSEAQAHGIQEDTVLDNTLMRCLTKRWRVGQELLSRMQRFGPEPSLATYGTAAQLLGEGAPAQVFNAALRGLQVNGCWQHSLDVAEMYLAEASSRGWRLEPSCSTNAMMACAMASEWPTALALFDDFGRWRLEQDIVAVTCAVELLREASAQGSVHFKPTASQAQMALKLSPLTAGSSAELLRLVFLASLGLSLERCLCGESSVTVPMAFGAKVLRPRLTLSRVLGEIQGKQFENEGCTLQELKKLASEQEALAHESGKSLDRKIHQLETSKEFILYAEKHGADVDVKGKAYARVSKGGVWWALRTNRQAFRKKEVKHIIITAFKAMGIAFVKKS</sequence>
<gene>
    <name evidence="1" type="ORF">AK812_SmicGene34822</name>
</gene>
<proteinExistence type="predicted"/>
<name>A0A1Q9CN15_SYMMI</name>
<organism evidence="1 2">
    <name type="scientific">Symbiodinium microadriaticum</name>
    <name type="common">Dinoflagellate</name>
    <name type="synonym">Zooxanthella microadriatica</name>
    <dbReference type="NCBI Taxonomy" id="2951"/>
    <lineage>
        <taxon>Eukaryota</taxon>
        <taxon>Sar</taxon>
        <taxon>Alveolata</taxon>
        <taxon>Dinophyceae</taxon>
        <taxon>Suessiales</taxon>
        <taxon>Symbiodiniaceae</taxon>
        <taxon>Symbiodinium</taxon>
    </lineage>
</organism>
<dbReference type="InterPro" id="IPR011990">
    <property type="entry name" value="TPR-like_helical_dom_sf"/>
</dbReference>
<evidence type="ECO:0000313" key="2">
    <source>
        <dbReference type="Proteomes" id="UP000186817"/>
    </source>
</evidence>
<evidence type="ECO:0008006" key="3">
    <source>
        <dbReference type="Google" id="ProtNLM"/>
    </source>
</evidence>
<dbReference type="Gene3D" id="1.25.40.10">
    <property type="entry name" value="Tetratricopeptide repeat domain"/>
    <property type="match status" value="1"/>
</dbReference>
<dbReference type="Proteomes" id="UP000186817">
    <property type="component" value="Unassembled WGS sequence"/>
</dbReference>
<protein>
    <recommendedName>
        <fullName evidence="3">Pentatricopeptide repeat-containing protein, chloroplastic</fullName>
    </recommendedName>
</protein>
<accession>A0A1Q9CN15</accession>
<dbReference type="AlphaFoldDB" id="A0A1Q9CN15"/>
<dbReference type="EMBL" id="LSRX01001051">
    <property type="protein sequence ID" value="OLP84318.1"/>
    <property type="molecule type" value="Genomic_DNA"/>
</dbReference>
<keyword evidence="2" id="KW-1185">Reference proteome</keyword>
<dbReference type="OrthoDB" id="413814at2759"/>
<evidence type="ECO:0000313" key="1">
    <source>
        <dbReference type="EMBL" id="OLP84318.1"/>
    </source>
</evidence>